<sequence>MQVMIKFQLCKRVFLNLLVIVFSMMILPVQAHTLEETSAQVILRDGQVEVRVLTDMDHLILTLQNDQAWLMGDIDAVMPDGLTHDQQEVFIKNALKATFSLFVNRQSLPFERVAVANHGHDTEIVFQARHAFAKVTDITISFPKSLGSVHASFVKPQYRILSADDTATIIF</sequence>
<dbReference type="RefSeq" id="WP_269121744.1">
    <property type="nucleotide sequence ID" value="NZ_JAPUBN010000001.1"/>
</dbReference>
<dbReference type="EMBL" id="JAPUBN010000001">
    <property type="protein sequence ID" value="MCZ2720104.1"/>
    <property type="molecule type" value="Genomic_DNA"/>
</dbReference>
<keyword evidence="2" id="KW-1185">Reference proteome</keyword>
<dbReference type="Proteomes" id="UP001149719">
    <property type="component" value="Unassembled WGS sequence"/>
</dbReference>
<protein>
    <submittedName>
        <fullName evidence="1">Uncharacterized protein</fullName>
    </submittedName>
</protein>
<name>A0ABT4JR75_9GAMM</name>
<reference evidence="1" key="1">
    <citation type="submission" date="2022-12" db="EMBL/GenBank/DDBJ databases">
        <title>Marinomonas 15G1-11 sp. nov, isolated from marine algae.</title>
        <authorList>
            <person name="Butt M."/>
            <person name="Choi D.G."/>
            <person name="Kim J.M."/>
            <person name="Lee J.K."/>
            <person name="Baek J.H."/>
            <person name="Jeon C.O."/>
        </authorList>
    </citation>
    <scope>NUCLEOTIDE SEQUENCE</scope>
    <source>
        <strain evidence="1">15G1-11</strain>
    </source>
</reference>
<proteinExistence type="predicted"/>
<evidence type="ECO:0000313" key="1">
    <source>
        <dbReference type="EMBL" id="MCZ2720104.1"/>
    </source>
</evidence>
<comment type="caution">
    <text evidence="1">The sequence shown here is derived from an EMBL/GenBank/DDBJ whole genome shotgun (WGS) entry which is preliminary data.</text>
</comment>
<accession>A0ABT4JR75</accession>
<evidence type="ECO:0000313" key="2">
    <source>
        <dbReference type="Proteomes" id="UP001149719"/>
    </source>
</evidence>
<gene>
    <name evidence="1" type="ORF">O1D97_00225</name>
</gene>
<organism evidence="1 2">
    <name type="scientific">Marinomonas phaeophyticola</name>
    <dbReference type="NCBI Taxonomy" id="3004091"/>
    <lineage>
        <taxon>Bacteria</taxon>
        <taxon>Pseudomonadati</taxon>
        <taxon>Pseudomonadota</taxon>
        <taxon>Gammaproteobacteria</taxon>
        <taxon>Oceanospirillales</taxon>
        <taxon>Oceanospirillaceae</taxon>
        <taxon>Marinomonas</taxon>
    </lineage>
</organism>